<dbReference type="GO" id="GO:0009097">
    <property type="term" value="P:isoleucine biosynthetic process"/>
    <property type="evidence" value="ECO:0007669"/>
    <property type="project" value="TreeGrafter"/>
</dbReference>
<dbReference type="InterPro" id="IPR011766">
    <property type="entry name" value="TPP_enzyme_TPP-bd"/>
</dbReference>
<dbReference type="InterPro" id="IPR029061">
    <property type="entry name" value="THDP-binding"/>
</dbReference>
<dbReference type="SUPFAM" id="SSF52467">
    <property type="entry name" value="DHS-like NAD/FAD-binding domain"/>
    <property type="match status" value="1"/>
</dbReference>
<comment type="similarity">
    <text evidence="1 3">Belongs to the TPP enzyme family.</text>
</comment>
<dbReference type="InterPro" id="IPR045229">
    <property type="entry name" value="TPP_enz"/>
</dbReference>
<dbReference type="SUPFAM" id="SSF52518">
    <property type="entry name" value="Thiamin diphosphate-binding fold (THDP-binding)"/>
    <property type="match status" value="2"/>
</dbReference>
<dbReference type="Pfam" id="PF00205">
    <property type="entry name" value="TPP_enzyme_M"/>
    <property type="match status" value="1"/>
</dbReference>
<sequence>MRHDPISASRAAGIAPDGLVTGADIIAAGLAVVGATHAFGIPGGEVLALVDALERAGIRFLLAKHENAAGFMAEGLWHVNGALPVLVATLGPGVANAVNVVANAQQDRVPLLFITGCVDQALAESYTHQVFDHQAVLRPLVKASFRAAPGTEDLVIAKAAALARRGRPGPVHVDLPISVAEARGPRRAPRAMKLPEPAVPADLGQAGKLLAAARRPLVIAGLDLCNDGNAAALERFIVRTGAPLLTTYKAKGLLPEADPRVIGGVGLSPKADAIVRPLIEAADLIVLAGYDPIEMRQGWRNPWPEDKPVIDIVAEALPHGMHASPLLLEGDVGAILTRLAEALPARETVWPGGEPAAVRARFHEAFAAPPIWGPHAVFQVLRDVAPAGTVATADSGAHRILLSQMWTCDGPRRLLQSTGLCTMGCALPLATGAALGAGRPVLCFVGDAGLEMVLGELATLRDLGLPVVIVTLVDESLGLIALKQRQMGLVRAGVDFGGTDFAAVARAMGGHGVAVADRDSLRREAAAAFARDGFTILACRIDAGQYEGAF</sequence>
<evidence type="ECO:0000313" key="7">
    <source>
        <dbReference type="EMBL" id="MBD3847645.1"/>
    </source>
</evidence>
<dbReference type="InterPro" id="IPR029035">
    <property type="entry name" value="DHS-like_NAD/FAD-binding_dom"/>
</dbReference>
<dbReference type="InterPro" id="IPR012000">
    <property type="entry name" value="Thiamin_PyroP_enz_cen_dom"/>
</dbReference>
<reference evidence="7" key="1">
    <citation type="submission" date="2020-09" db="EMBL/GenBank/DDBJ databases">
        <title>Bosea spartocytisi sp. nov. a root nodule endophyte of Spartocytisus supranubius in the high mountain ecosystem fo the Teide National Park (Canary Islands, Spain).</title>
        <authorList>
            <person name="Pulido-Suarez L."/>
            <person name="Peix A."/>
            <person name="Igual J.M."/>
            <person name="Socas-Perez N."/>
            <person name="Velazquez E."/>
            <person name="Flores-Felix J.D."/>
            <person name="Leon-Barrios M."/>
        </authorList>
    </citation>
    <scope>NUCLEOTIDE SEQUENCE</scope>
    <source>
        <strain evidence="7">SSUT16</strain>
    </source>
</reference>
<evidence type="ECO:0000259" key="5">
    <source>
        <dbReference type="Pfam" id="PF02775"/>
    </source>
</evidence>
<protein>
    <submittedName>
        <fullName evidence="7">Thiamine pyrophosphate-binding protein</fullName>
    </submittedName>
</protein>
<dbReference type="RefSeq" id="WP_191125011.1">
    <property type="nucleotide sequence ID" value="NZ_JACXWY010000012.1"/>
</dbReference>
<comment type="caution">
    <text evidence="7">The sequence shown here is derived from an EMBL/GenBank/DDBJ whole genome shotgun (WGS) entry which is preliminary data.</text>
</comment>
<dbReference type="InterPro" id="IPR012001">
    <property type="entry name" value="Thiamin_PyroP_enz_TPP-bd_dom"/>
</dbReference>
<evidence type="ECO:0000259" key="6">
    <source>
        <dbReference type="Pfam" id="PF02776"/>
    </source>
</evidence>
<dbReference type="GO" id="GO:0003984">
    <property type="term" value="F:acetolactate synthase activity"/>
    <property type="evidence" value="ECO:0007669"/>
    <property type="project" value="TreeGrafter"/>
</dbReference>
<dbReference type="Gene3D" id="3.40.50.1220">
    <property type="entry name" value="TPP-binding domain"/>
    <property type="match status" value="1"/>
</dbReference>
<dbReference type="CDD" id="cd00568">
    <property type="entry name" value="TPP_enzymes"/>
    <property type="match status" value="1"/>
</dbReference>
<feature type="domain" description="Thiamine pyrophosphate enzyme central" evidence="4">
    <location>
        <begin position="205"/>
        <end position="338"/>
    </location>
</feature>
<dbReference type="GO" id="GO:0005948">
    <property type="term" value="C:acetolactate synthase complex"/>
    <property type="evidence" value="ECO:0007669"/>
    <property type="project" value="TreeGrafter"/>
</dbReference>
<evidence type="ECO:0000256" key="2">
    <source>
        <dbReference type="ARBA" id="ARBA00023052"/>
    </source>
</evidence>
<dbReference type="GO" id="GO:0000287">
    <property type="term" value="F:magnesium ion binding"/>
    <property type="evidence" value="ECO:0007669"/>
    <property type="project" value="InterPro"/>
</dbReference>
<dbReference type="GO" id="GO:0009099">
    <property type="term" value="P:L-valine biosynthetic process"/>
    <property type="evidence" value="ECO:0007669"/>
    <property type="project" value="TreeGrafter"/>
</dbReference>
<feature type="domain" description="Thiamine pyrophosphate enzyme TPP-binding" evidence="5">
    <location>
        <begin position="394"/>
        <end position="538"/>
    </location>
</feature>
<dbReference type="AlphaFoldDB" id="A0A927HZI9"/>
<dbReference type="GO" id="GO:0050660">
    <property type="term" value="F:flavin adenine dinucleotide binding"/>
    <property type="evidence" value="ECO:0007669"/>
    <property type="project" value="TreeGrafter"/>
</dbReference>
<dbReference type="GO" id="GO:0030976">
    <property type="term" value="F:thiamine pyrophosphate binding"/>
    <property type="evidence" value="ECO:0007669"/>
    <property type="project" value="InterPro"/>
</dbReference>
<dbReference type="Pfam" id="PF02776">
    <property type="entry name" value="TPP_enzyme_N"/>
    <property type="match status" value="1"/>
</dbReference>
<evidence type="ECO:0000256" key="3">
    <source>
        <dbReference type="RuleBase" id="RU362132"/>
    </source>
</evidence>
<feature type="domain" description="Thiamine pyrophosphate enzyme N-terminal TPP-binding" evidence="6">
    <location>
        <begin position="21"/>
        <end position="135"/>
    </location>
</feature>
<name>A0A927HZI9_9HYPH</name>
<proteinExistence type="inferred from homology"/>
<keyword evidence="2 3" id="KW-0786">Thiamine pyrophosphate</keyword>
<organism evidence="7 8">
    <name type="scientific">Bosea spartocytisi</name>
    <dbReference type="NCBI Taxonomy" id="2773451"/>
    <lineage>
        <taxon>Bacteria</taxon>
        <taxon>Pseudomonadati</taxon>
        <taxon>Pseudomonadota</taxon>
        <taxon>Alphaproteobacteria</taxon>
        <taxon>Hyphomicrobiales</taxon>
        <taxon>Boseaceae</taxon>
        <taxon>Bosea</taxon>
    </lineage>
</organism>
<dbReference type="Pfam" id="PF02775">
    <property type="entry name" value="TPP_enzyme_C"/>
    <property type="match status" value="1"/>
</dbReference>
<dbReference type="Proteomes" id="UP000619295">
    <property type="component" value="Unassembled WGS sequence"/>
</dbReference>
<gene>
    <name evidence="7" type="ORF">IED13_18250</name>
</gene>
<dbReference type="PANTHER" id="PTHR18968">
    <property type="entry name" value="THIAMINE PYROPHOSPHATE ENZYMES"/>
    <property type="match status" value="1"/>
</dbReference>
<dbReference type="Gene3D" id="3.40.50.970">
    <property type="match status" value="2"/>
</dbReference>
<dbReference type="EMBL" id="JACXWY010000012">
    <property type="protein sequence ID" value="MBD3847645.1"/>
    <property type="molecule type" value="Genomic_DNA"/>
</dbReference>
<dbReference type="PANTHER" id="PTHR18968:SF13">
    <property type="entry name" value="ACETOLACTATE SYNTHASE CATALYTIC SUBUNIT, MITOCHONDRIAL"/>
    <property type="match status" value="1"/>
</dbReference>
<evidence type="ECO:0000313" key="8">
    <source>
        <dbReference type="Proteomes" id="UP000619295"/>
    </source>
</evidence>
<keyword evidence="8" id="KW-1185">Reference proteome</keyword>
<accession>A0A927HZI9</accession>
<dbReference type="CDD" id="cd07035">
    <property type="entry name" value="TPP_PYR_POX_like"/>
    <property type="match status" value="1"/>
</dbReference>
<evidence type="ECO:0000259" key="4">
    <source>
        <dbReference type="Pfam" id="PF00205"/>
    </source>
</evidence>
<evidence type="ECO:0000256" key="1">
    <source>
        <dbReference type="ARBA" id="ARBA00007812"/>
    </source>
</evidence>